<accession>A0A1I7D277</accession>
<dbReference type="Proteomes" id="UP000199546">
    <property type="component" value="Unassembled WGS sequence"/>
</dbReference>
<dbReference type="STRING" id="1296565.SAMN05660657_05210"/>
<protein>
    <submittedName>
        <fullName evidence="2">Uncharacterized protein</fullName>
    </submittedName>
</protein>
<evidence type="ECO:0000313" key="2">
    <source>
        <dbReference type="EMBL" id="SFU05782.1"/>
    </source>
</evidence>
<reference evidence="3" key="1">
    <citation type="submission" date="2016-10" db="EMBL/GenBank/DDBJ databases">
        <authorList>
            <person name="Varghese N."/>
            <person name="Submissions S."/>
        </authorList>
    </citation>
    <scope>NUCLEOTIDE SEQUENCE [LARGE SCALE GENOMIC DNA]</scope>
    <source>
        <strain evidence="3">DSM 46136</strain>
    </source>
</reference>
<evidence type="ECO:0000256" key="1">
    <source>
        <dbReference type="SAM" id="MobiDB-lite"/>
    </source>
</evidence>
<organism evidence="2 3">
    <name type="scientific">Geodermatophilus amargosae</name>
    <dbReference type="NCBI Taxonomy" id="1296565"/>
    <lineage>
        <taxon>Bacteria</taxon>
        <taxon>Bacillati</taxon>
        <taxon>Actinomycetota</taxon>
        <taxon>Actinomycetes</taxon>
        <taxon>Geodermatophilales</taxon>
        <taxon>Geodermatophilaceae</taxon>
        <taxon>Geodermatophilus</taxon>
    </lineage>
</organism>
<feature type="region of interest" description="Disordered" evidence="1">
    <location>
        <begin position="39"/>
        <end position="67"/>
    </location>
</feature>
<name>A0A1I7D277_9ACTN</name>
<gene>
    <name evidence="2" type="ORF">SAMN05660657_05210</name>
</gene>
<dbReference type="AlphaFoldDB" id="A0A1I7D277"/>
<proteinExistence type="predicted"/>
<keyword evidence="3" id="KW-1185">Reference proteome</keyword>
<evidence type="ECO:0000313" key="3">
    <source>
        <dbReference type="Proteomes" id="UP000199546"/>
    </source>
</evidence>
<sequence length="67" mass="6690">MVVDGLAAGFRTTVAARPARGARAGGQVIALAPARLPLDPRIRTSGNGDEVSDAVDGTAVADPLGLH</sequence>
<dbReference type="EMBL" id="FPBA01000031">
    <property type="protein sequence ID" value="SFU05782.1"/>
    <property type="molecule type" value="Genomic_DNA"/>
</dbReference>